<dbReference type="AlphaFoldDB" id="A0A4Y2JVI0"/>
<organism evidence="1 2">
    <name type="scientific">Araneus ventricosus</name>
    <name type="common">Orbweaver spider</name>
    <name type="synonym">Epeira ventricosa</name>
    <dbReference type="NCBI Taxonomy" id="182803"/>
    <lineage>
        <taxon>Eukaryota</taxon>
        <taxon>Metazoa</taxon>
        <taxon>Ecdysozoa</taxon>
        <taxon>Arthropoda</taxon>
        <taxon>Chelicerata</taxon>
        <taxon>Arachnida</taxon>
        <taxon>Araneae</taxon>
        <taxon>Araneomorphae</taxon>
        <taxon>Entelegynae</taxon>
        <taxon>Araneoidea</taxon>
        <taxon>Araneidae</taxon>
        <taxon>Araneus</taxon>
    </lineage>
</organism>
<keyword evidence="2" id="KW-1185">Reference proteome</keyword>
<accession>A0A4Y2JVI0</accession>
<dbReference type="Proteomes" id="UP000499080">
    <property type="component" value="Unassembled WGS sequence"/>
</dbReference>
<dbReference type="EMBL" id="BGPR01003931">
    <property type="protein sequence ID" value="GBM94060.1"/>
    <property type="molecule type" value="Genomic_DNA"/>
</dbReference>
<evidence type="ECO:0000313" key="2">
    <source>
        <dbReference type="Proteomes" id="UP000499080"/>
    </source>
</evidence>
<protein>
    <submittedName>
        <fullName evidence="1">Uncharacterized protein</fullName>
    </submittedName>
</protein>
<evidence type="ECO:0000313" key="1">
    <source>
        <dbReference type="EMBL" id="GBM94060.1"/>
    </source>
</evidence>
<sequence>MSESRSLTGFEMLSKRVSVKRRKEKEQKQQHVSLTEIILMTSFTLVKSYMLQKVFLISTRSSHSGFTAASHGIPNDLEDSWHSRISPEATEMRATTSSTESTRVSYHNFFI</sequence>
<comment type="caution">
    <text evidence="1">The sequence shown here is derived from an EMBL/GenBank/DDBJ whole genome shotgun (WGS) entry which is preliminary data.</text>
</comment>
<reference evidence="1 2" key="1">
    <citation type="journal article" date="2019" name="Sci. Rep.">
        <title>Orb-weaving spider Araneus ventricosus genome elucidates the spidroin gene catalogue.</title>
        <authorList>
            <person name="Kono N."/>
            <person name="Nakamura H."/>
            <person name="Ohtoshi R."/>
            <person name="Moran D.A.P."/>
            <person name="Shinohara A."/>
            <person name="Yoshida Y."/>
            <person name="Fujiwara M."/>
            <person name="Mori M."/>
            <person name="Tomita M."/>
            <person name="Arakawa K."/>
        </authorList>
    </citation>
    <scope>NUCLEOTIDE SEQUENCE [LARGE SCALE GENOMIC DNA]</scope>
</reference>
<gene>
    <name evidence="1" type="ORF">AVEN_261556_1</name>
</gene>
<name>A0A4Y2JVI0_ARAVE</name>
<proteinExistence type="predicted"/>